<feature type="domain" description="Gfo/Idh/MocA-like oxidoreductase bacterial type C-terminal" evidence="2">
    <location>
        <begin position="223"/>
        <end position="298"/>
    </location>
</feature>
<dbReference type="SUPFAM" id="SSF51735">
    <property type="entry name" value="NAD(P)-binding Rossmann-fold domains"/>
    <property type="match status" value="1"/>
</dbReference>
<dbReference type="PANTHER" id="PTHR43818">
    <property type="entry name" value="BCDNA.GH03377"/>
    <property type="match status" value="1"/>
</dbReference>
<dbReference type="InterPro" id="IPR019546">
    <property type="entry name" value="TAT_signal_bac_arc"/>
</dbReference>
<organism evidence="3 4">
    <name type="scientific">Rhodopirellula baltica WH47</name>
    <dbReference type="NCBI Taxonomy" id="991778"/>
    <lineage>
        <taxon>Bacteria</taxon>
        <taxon>Pseudomonadati</taxon>
        <taxon>Planctomycetota</taxon>
        <taxon>Planctomycetia</taxon>
        <taxon>Pirellulales</taxon>
        <taxon>Pirellulaceae</taxon>
        <taxon>Rhodopirellula</taxon>
    </lineage>
</organism>
<dbReference type="PROSITE" id="PS51318">
    <property type="entry name" value="TAT"/>
    <property type="match status" value="1"/>
</dbReference>
<dbReference type="InterPro" id="IPR036291">
    <property type="entry name" value="NAD(P)-bd_dom_sf"/>
</dbReference>
<evidence type="ECO:0000259" key="1">
    <source>
        <dbReference type="Pfam" id="PF01408"/>
    </source>
</evidence>
<dbReference type="InterPro" id="IPR000683">
    <property type="entry name" value="Gfo/Idh/MocA-like_OxRdtase_N"/>
</dbReference>
<evidence type="ECO:0000259" key="2">
    <source>
        <dbReference type="Pfam" id="PF19051"/>
    </source>
</evidence>
<dbReference type="NCBIfam" id="TIGR01409">
    <property type="entry name" value="TAT_signal_seq"/>
    <property type="match status" value="1"/>
</dbReference>
<dbReference type="Pfam" id="PF01408">
    <property type="entry name" value="GFO_IDH_MocA"/>
    <property type="match status" value="1"/>
</dbReference>
<dbReference type="SUPFAM" id="SSF55347">
    <property type="entry name" value="Glyceraldehyde-3-phosphate dehydrogenase-like, C-terminal domain"/>
    <property type="match status" value="1"/>
</dbReference>
<dbReference type="Proteomes" id="UP000006222">
    <property type="component" value="Unassembled WGS sequence"/>
</dbReference>
<dbReference type="InterPro" id="IPR006311">
    <property type="entry name" value="TAT_signal"/>
</dbReference>
<dbReference type="PANTHER" id="PTHR43818:SF5">
    <property type="entry name" value="OXIDOREDUCTASE FAMILY PROTEIN"/>
    <property type="match status" value="1"/>
</dbReference>
<dbReference type="AlphaFoldDB" id="F2AUJ7"/>
<dbReference type="GO" id="GO:0000166">
    <property type="term" value="F:nucleotide binding"/>
    <property type="evidence" value="ECO:0007669"/>
    <property type="project" value="InterPro"/>
</dbReference>
<comment type="caution">
    <text evidence="3">The sequence shown here is derived from an EMBL/GenBank/DDBJ whole genome shotgun (WGS) entry which is preliminary data.</text>
</comment>
<dbReference type="Gene3D" id="3.40.50.720">
    <property type="entry name" value="NAD(P)-binding Rossmann-like Domain"/>
    <property type="match status" value="1"/>
</dbReference>
<dbReference type="PATRIC" id="fig|991778.3.peg.3610"/>
<accession>F2AUJ7</accession>
<protein>
    <submittedName>
        <fullName evidence="3">Oxidoreductase domain-containing protein</fullName>
    </submittedName>
</protein>
<dbReference type="Pfam" id="PF19051">
    <property type="entry name" value="GFO_IDH_MocA_C2"/>
    <property type="match status" value="1"/>
</dbReference>
<dbReference type="InterPro" id="IPR050463">
    <property type="entry name" value="Gfo/Idh/MocA_oxidrdct_glycsds"/>
</dbReference>
<gene>
    <name evidence="3" type="ORF">RBWH47_02730</name>
</gene>
<feature type="domain" description="Gfo/Idh/MocA-like oxidoreductase N-terminal" evidence="1">
    <location>
        <begin position="66"/>
        <end position="183"/>
    </location>
</feature>
<dbReference type="InterPro" id="IPR043906">
    <property type="entry name" value="Gfo/Idh/MocA_OxRdtase_bact_C"/>
</dbReference>
<sequence>MTKPSSSLDDRFPSPLRLVSLMNTASQPNSRRDFLKTVGVVSAATLTPWALPARQSLAKSPNERKRFALIGVGGNGTRTAPVGKEFADLVALCDVDQEHLKYGNELLCDGKAELFRDYREVLSRDDIDLVQISTPDHWHAKILIEAMLAGKDAYCEKPLTLTIDEGKLVRKVQQQTGRVVQVGTQQRSSFDKFNQALAIIAEGRLGKLKRLVVGIDAGGWSPEIPVAEVPEGLDWDRWLGPGPEMEYRYALDAKRSDKNYTNGHTHFRWWYEHSGGKLTDWGAHHVDIAMLGIAAAGQNNDPVLVDGTAKHDVEFRDGMPLQNNRYNTARAFDLKVAFADGDVEMNIRHDVDNGILFEGERGRIFVNRGKLVGKPVEDLKTNPLAEDAIAKIYRGMPMEGNDRPAHWANFMHAIDNRVLPISDVHSHMKMLNVCHLAGICCRLGRKVEWDQATESVVGDEQAAAMMKRPYRAGYEIDM</sequence>
<evidence type="ECO:0000313" key="3">
    <source>
        <dbReference type="EMBL" id="EGF26648.1"/>
    </source>
</evidence>
<evidence type="ECO:0000313" key="4">
    <source>
        <dbReference type="Proteomes" id="UP000006222"/>
    </source>
</evidence>
<dbReference type="Gene3D" id="3.30.360.10">
    <property type="entry name" value="Dihydrodipicolinate Reductase, domain 2"/>
    <property type="match status" value="1"/>
</dbReference>
<reference evidence="3 4" key="1">
    <citation type="journal article" date="2013" name="Mar. Genomics">
        <title>Expression of sulfatases in Rhodopirellula baltica and the diversity of sulfatases in the genus Rhodopirellula.</title>
        <authorList>
            <person name="Wegner C.E."/>
            <person name="Richter-Heitmann T."/>
            <person name="Klindworth A."/>
            <person name="Klockow C."/>
            <person name="Richter M."/>
            <person name="Achstetter T."/>
            <person name="Glockner F.O."/>
            <person name="Harder J."/>
        </authorList>
    </citation>
    <scope>NUCLEOTIDE SEQUENCE [LARGE SCALE GENOMIC DNA]</scope>
    <source>
        <strain evidence="3 4">WH47</strain>
    </source>
</reference>
<dbReference type="EMBL" id="AFAR01000177">
    <property type="protein sequence ID" value="EGF26648.1"/>
    <property type="molecule type" value="Genomic_DNA"/>
</dbReference>
<name>F2AUJ7_RHOBT</name>
<proteinExistence type="predicted"/>